<dbReference type="Proteomes" id="UP000239650">
    <property type="component" value="Unassembled WGS sequence"/>
</dbReference>
<proteinExistence type="inferred from homology"/>
<dbReference type="Pfam" id="PF01192">
    <property type="entry name" value="RNA_pol_Rpb6"/>
    <property type="match status" value="1"/>
</dbReference>
<evidence type="ECO:0000256" key="11">
    <source>
        <dbReference type="HAMAP-Rule" id="MF_00366"/>
    </source>
</evidence>
<comment type="similarity">
    <text evidence="1 11">Belongs to the RNA polymerase subunit omega family.</text>
</comment>
<keyword evidence="4 11" id="KW-0240">DNA-directed RNA polymerase</keyword>
<dbReference type="PANTHER" id="PTHR34476:SF1">
    <property type="entry name" value="DNA-DIRECTED RNA POLYMERASE SUBUNIT OMEGA"/>
    <property type="match status" value="1"/>
</dbReference>
<dbReference type="EMBL" id="CP122959">
    <property type="protein sequence ID" value="WGI19856.1"/>
    <property type="molecule type" value="Genomic_DNA"/>
</dbReference>
<keyword evidence="5 11" id="KW-0808">Transferase</keyword>
<evidence type="ECO:0000313" key="14">
    <source>
        <dbReference type="EMBL" id="WGI19856.1"/>
    </source>
</evidence>
<dbReference type="SMART" id="SM01409">
    <property type="entry name" value="RNA_pol_Rpb6"/>
    <property type="match status" value="1"/>
</dbReference>
<dbReference type="EMBL" id="MKGH01000040">
    <property type="protein sequence ID" value="PKX76928.1"/>
    <property type="molecule type" value="Genomic_DNA"/>
</dbReference>
<protein>
    <recommendedName>
        <fullName evidence="3 11">DNA-directed RNA polymerase subunit omega</fullName>
        <shortName evidence="11">RNAP omega subunit</shortName>
        <ecNumber evidence="2 11">2.7.7.6</ecNumber>
    </recommendedName>
    <alternativeName>
        <fullName evidence="11">RNA polymerase omega subunit</fullName>
    </alternativeName>
    <alternativeName>
        <fullName evidence="9 11">Transcriptase subunit omega</fullName>
    </alternativeName>
</protein>
<sequence>MIVYPSIDKLLENVNSRYSLAVLASKRAHQIEAGDLKMLSEYKSPKTVGMAMEEIAAGNVTIDPDSLMLEKDAEKMDKLSQKDGE</sequence>
<evidence type="ECO:0000313" key="13">
    <source>
        <dbReference type="EMBL" id="SPE18377.1"/>
    </source>
</evidence>
<dbReference type="EC" id="2.7.7.6" evidence="2 11"/>
<dbReference type="InterPro" id="IPR036161">
    <property type="entry name" value="RPB6/omega-like_sf"/>
</dbReference>
<gene>
    <name evidence="11 13" type="primary">rpoZ</name>
    <name evidence="12" type="ORF">CUR37_08260</name>
    <name evidence="13" type="ORF">LAS9267_00022</name>
    <name evidence="14" type="ORF">QBD03_03875</name>
</gene>
<evidence type="ECO:0000313" key="16">
    <source>
        <dbReference type="Proteomes" id="UP000239650"/>
    </source>
</evidence>
<comment type="function">
    <text evidence="8 11">Promotes RNA polymerase assembly. Latches the N- and C-terminal regions of the beta' subunit thereby facilitating its interaction with the beta and alpha subunits.</text>
</comment>
<comment type="subunit">
    <text evidence="11">The RNAP catalytic core consists of 2 alpha, 1 beta, 1 beta' and 1 omega subunit. When a sigma factor is associated with the core the holoenzyme is formed, which can initiate transcription.</text>
</comment>
<name>A0A094YW58_LATSK</name>
<reference evidence="14" key="3">
    <citation type="submission" date="2023-04" db="EMBL/GenBank/DDBJ databases">
        <title>Novel strain of Lactilactobacillus sakei and use thereof.</title>
        <authorList>
            <person name="Kim S.Y."/>
        </authorList>
    </citation>
    <scope>NUCLEOTIDE SEQUENCE</scope>
    <source>
        <strain evidence="14">HUP1</strain>
    </source>
</reference>
<dbReference type="AlphaFoldDB" id="A0A094YW58"/>
<comment type="catalytic activity">
    <reaction evidence="10 11">
        <text>RNA(n) + a ribonucleoside 5'-triphosphate = RNA(n+1) + diphosphate</text>
        <dbReference type="Rhea" id="RHEA:21248"/>
        <dbReference type="Rhea" id="RHEA-COMP:14527"/>
        <dbReference type="Rhea" id="RHEA-COMP:17342"/>
        <dbReference type="ChEBI" id="CHEBI:33019"/>
        <dbReference type="ChEBI" id="CHEBI:61557"/>
        <dbReference type="ChEBI" id="CHEBI:140395"/>
        <dbReference type="EC" id="2.7.7.6"/>
    </reaction>
</comment>
<dbReference type="InterPro" id="IPR006110">
    <property type="entry name" value="Pol_omega/Rpo6/RPB6"/>
</dbReference>
<dbReference type="GO" id="GO:0006351">
    <property type="term" value="P:DNA-templated transcription"/>
    <property type="evidence" value="ECO:0007669"/>
    <property type="project" value="UniProtKB-UniRule"/>
</dbReference>
<evidence type="ECO:0000256" key="5">
    <source>
        <dbReference type="ARBA" id="ARBA00022679"/>
    </source>
</evidence>
<organism evidence="13 16">
    <name type="scientific">Latilactobacillus sakei</name>
    <name type="common">Lactobacillus sakei</name>
    <dbReference type="NCBI Taxonomy" id="1599"/>
    <lineage>
        <taxon>Bacteria</taxon>
        <taxon>Bacillati</taxon>
        <taxon>Bacillota</taxon>
        <taxon>Bacilli</taxon>
        <taxon>Lactobacillales</taxon>
        <taxon>Lactobacillaceae</taxon>
        <taxon>Latilactobacillus</taxon>
    </lineage>
</organism>
<reference evidence="13 16" key="2">
    <citation type="submission" date="2018-02" db="EMBL/GenBank/DDBJ databases">
        <authorList>
            <person name="Rodrigo-Torres L."/>
            <person name="Arahal R. D."/>
            <person name="Lucena T."/>
        </authorList>
    </citation>
    <scope>NUCLEOTIDE SEQUENCE [LARGE SCALE GENOMIC DNA]</scope>
    <source>
        <strain evidence="13 16">CECT 9267</strain>
    </source>
</reference>
<evidence type="ECO:0000256" key="4">
    <source>
        <dbReference type="ARBA" id="ARBA00022478"/>
    </source>
</evidence>
<reference evidence="12 15" key="1">
    <citation type="submission" date="2016-09" db="EMBL/GenBank/DDBJ databases">
        <authorList>
            <person name="Inglin R.C."/>
        </authorList>
    </citation>
    <scope>NUCLEOTIDE SEQUENCE [LARGE SCALE GENOMIC DNA]</scope>
    <source>
        <strain evidence="12 15">RI-517</strain>
    </source>
</reference>
<dbReference type="NCBIfam" id="TIGR00690">
    <property type="entry name" value="rpoZ"/>
    <property type="match status" value="1"/>
</dbReference>
<dbReference type="RefSeq" id="WP_011374395.1">
    <property type="nucleotide sequence ID" value="NZ_AP017931.1"/>
</dbReference>
<evidence type="ECO:0000256" key="1">
    <source>
        <dbReference type="ARBA" id="ARBA00006711"/>
    </source>
</evidence>
<evidence type="ECO:0000313" key="15">
    <source>
        <dbReference type="Proteomes" id="UP000234349"/>
    </source>
</evidence>
<dbReference type="InterPro" id="IPR003716">
    <property type="entry name" value="DNA-dir_RNA_pol_omega"/>
</dbReference>
<evidence type="ECO:0000313" key="12">
    <source>
        <dbReference type="EMBL" id="PKX76928.1"/>
    </source>
</evidence>
<dbReference type="GeneID" id="57133540"/>
<dbReference type="Gene3D" id="3.90.940.10">
    <property type="match status" value="1"/>
</dbReference>
<keyword evidence="6 11" id="KW-0548">Nucleotidyltransferase</keyword>
<dbReference type="SUPFAM" id="SSF63562">
    <property type="entry name" value="RPB6/omega subunit-like"/>
    <property type="match status" value="1"/>
</dbReference>
<evidence type="ECO:0000256" key="2">
    <source>
        <dbReference type="ARBA" id="ARBA00012418"/>
    </source>
</evidence>
<evidence type="ECO:0000256" key="6">
    <source>
        <dbReference type="ARBA" id="ARBA00022695"/>
    </source>
</evidence>
<dbReference type="GO" id="GO:0000428">
    <property type="term" value="C:DNA-directed RNA polymerase complex"/>
    <property type="evidence" value="ECO:0007669"/>
    <property type="project" value="UniProtKB-KW"/>
</dbReference>
<dbReference type="EMBL" id="OKRC01000001">
    <property type="protein sequence ID" value="SPE18377.1"/>
    <property type="molecule type" value="Genomic_DNA"/>
</dbReference>
<keyword evidence="7 11" id="KW-0804">Transcription</keyword>
<dbReference type="HAMAP" id="MF_00366">
    <property type="entry name" value="RNApol_bact_RpoZ"/>
    <property type="match status" value="1"/>
</dbReference>
<dbReference type="SMR" id="A0A094YW58"/>
<evidence type="ECO:0000256" key="10">
    <source>
        <dbReference type="ARBA" id="ARBA00048552"/>
    </source>
</evidence>
<evidence type="ECO:0000256" key="7">
    <source>
        <dbReference type="ARBA" id="ARBA00023163"/>
    </source>
</evidence>
<evidence type="ECO:0000256" key="3">
    <source>
        <dbReference type="ARBA" id="ARBA00013725"/>
    </source>
</evidence>
<evidence type="ECO:0000256" key="8">
    <source>
        <dbReference type="ARBA" id="ARBA00024694"/>
    </source>
</evidence>
<dbReference type="Proteomes" id="UP001179858">
    <property type="component" value="Chromosome"/>
</dbReference>
<accession>A0A094YW58</accession>
<dbReference type="OMA" id="YHSAKPV"/>
<dbReference type="PANTHER" id="PTHR34476">
    <property type="entry name" value="DNA-DIRECTED RNA POLYMERASE SUBUNIT OMEGA"/>
    <property type="match status" value="1"/>
</dbReference>
<dbReference type="GO" id="GO:0003677">
    <property type="term" value="F:DNA binding"/>
    <property type="evidence" value="ECO:0007669"/>
    <property type="project" value="UniProtKB-UniRule"/>
</dbReference>
<evidence type="ECO:0000256" key="9">
    <source>
        <dbReference type="ARBA" id="ARBA00029924"/>
    </source>
</evidence>
<dbReference type="Proteomes" id="UP000234349">
    <property type="component" value="Unassembled WGS sequence"/>
</dbReference>
<dbReference type="GO" id="GO:0003899">
    <property type="term" value="F:DNA-directed RNA polymerase activity"/>
    <property type="evidence" value="ECO:0007669"/>
    <property type="project" value="UniProtKB-UniRule"/>
</dbReference>